<proteinExistence type="predicted"/>
<accession>A0A2S7WKE8</accession>
<dbReference type="Proteomes" id="UP000238882">
    <property type="component" value="Unassembled WGS sequence"/>
</dbReference>
<sequence length="318" mass="35624">MKILFVCSGNSVFGVSPITKNQGNSINKSDDVVYYFPIIGKGVLNYIKNIFLLKKHLLINKYDIVHAHYSSSAFVAALANAKPLVVSLMGSDVQGSYLSKLAIKFLYKLYCKNIIVKSTKMLNSLGFKNISVIPNGVNLEIFYSMNKRDCQKQLGWDYNKKHILFAANPLRPEKNFRLAKQAFSILNNGNIVLHSLNDVSPKQMPLWMNSADVVLLVSLWEGSPNVIKEAMACNRPIVSTDVGDIRWLLNGMQGCCITSYDPEDVAKSLKISLEFSENKGQTKGREKIIELGLDSKTIAKRIMSLYKSVLIFNEKKCP</sequence>
<dbReference type="Pfam" id="PF13692">
    <property type="entry name" value="Glyco_trans_1_4"/>
    <property type="match status" value="1"/>
</dbReference>
<evidence type="ECO:0000313" key="3">
    <source>
        <dbReference type="Proteomes" id="UP000238882"/>
    </source>
</evidence>
<keyword evidence="3" id="KW-1185">Reference proteome</keyword>
<dbReference type="EMBL" id="MSCN01000001">
    <property type="protein sequence ID" value="PQJ77772.1"/>
    <property type="molecule type" value="Genomic_DNA"/>
</dbReference>
<reference evidence="2 3" key="1">
    <citation type="submission" date="2016-12" db="EMBL/GenBank/DDBJ databases">
        <title>Trade-off between light-utilization and light-protection in marine flavobacteria.</title>
        <authorList>
            <person name="Kumagai Y."/>
            <person name="Yoshizawa S."/>
            <person name="Kogure K."/>
            <person name="Iwasaki W."/>
        </authorList>
    </citation>
    <scope>NUCLEOTIDE SEQUENCE [LARGE SCALE GENOMIC DNA]</scope>
    <source>
        <strain evidence="2 3">NBRC 108759</strain>
    </source>
</reference>
<dbReference type="RefSeq" id="WP_105014352.1">
    <property type="nucleotide sequence ID" value="NZ_MSCN01000001.1"/>
</dbReference>
<feature type="domain" description="Glycosyltransferase subfamily 4-like N-terminal" evidence="1">
    <location>
        <begin position="30"/>
        <end position="140"/>
    </location>
</feature>
<dbReference type="Gene3D" id="3.40.50.2000">
    <property type="entry name" value="Glycogen Phosphorylase B"/>
    <property type="match status" value="3"/>
</dbReference>
<dbReference type="InterPro" id="IPR050194">
    <property type="entry name" value="Glycosyltransferase_grp1"/>
</dbReference>
<protein>
    <submittedName>
        <fullName evidence="2">Glycosyl transferase group 1</fullName>
    </submittedName>
</protein>
<gene>
    <name evidence="2" type="ORF">BTO18_00585</name>
</gene>
<comment type="caution">
    <text evidence="2">The sequence shown here is derived from an EMBL/GenBank/DDBJ whole genome shotgun (WGS) entry which is preliminary data.</text>
</comment>
<dbReference type="SUPFAM" id="SSF53756">
    <property type="entry name" value="UDP-Glycosyltransferase/glycogen phosphorylase"/>
    <property type="match status" value="1"/>
</dbReference>
<keyword evidence="2" id="KW-0808">Transferase</keyword>
<dbReference type="OrthoDB" id="7560678at2"/>
<organism evidence="2 3">
    <name type="scientific">Polaribacter porphyrae</name>
    <dbReference type="NCBI Taxonomy" id="1137780"/>
    <lineage>
        <taxon>Bacteria</taxon>
        <taxon>Pseudomonadati</taxon>
        <taxon>Bacteroidota</taxon>
        <taxon>Flavobacteriia</taxon>
        <taxon>Flavobacteriales</taxon>
        <taxon>Flavobacteriaceae</taxon>
    </lineage>
</organism>
<dbReference type="GO" id="GO:0016757">
    <property type="term" value="F:glycosyltransferase activity"/>
    <property type="evidence" value="ECO:0007669"/>
    <property type="project" value="UniProtKB-ARBA"/>
</dbReference>
<dbReference type="InterPro" id="IPR028098">
    <property type="entry name" value="Glyco_trans_4-like_N"/>
</dbReference>
<dbReference type="Pfam" id="PF13439">
    <property type="entry name" value="Glyco_transf_4"/>
    <property type="match status" value="1"/>
</dbReference>
<dbReference type="PANTHER" id="PTHR45947">
    <property type="entry name" value="SULFOQUINOVOSYL TRANSFERASE SQD2"/>
    <property type="match status" value="1"/>
</dbReference>
<name>A0A2S7WKE8_9FLAO</name>
<dbReference type="AlphaFoldDB" id="A0A2S7WKE8"/>
<evidence type="ECO:0000313" key="2">
    <source>
        <dbReference type="EMBL" id="PQJ77772.1"/>
    </source>
</evidence>
<dbReference type="PANTHER" id="PTHR45947:SF3">
    <property type="entry name" value="SULFOQUINOVOSYL TRANSFERASE SQD2"/>
    <property type="match status" value="1"/>
</dbReference>
<evidence type="ECO:0000259" key="1">
    <source>
        <dbReference type="Pfam" id="PF13439"/>
    </source>
</evidence>